<protein>
    <submittedName>
        <fullName evidence="1">Uncharacterized protein</fullName>
    </submittedName>
</protein>
<sequence length="89" mass="10153">MPCHHYKKPQLPKGGLVGSSRDLKYLVFGLVGLVWKELKIFLHLRNQAEKGKEKTVGLYDFGYNLRARSRVVCPQPLQCSNLRGMLVRA</sequence>
<gene>
    <name evidence="1" type="ORF">OOU_Y34scaffold00799g10</name>
</gene>
<accession>A0AA97PGV7</accession>
<name>A0AA97PGV7_PYRO3</name>
<proteinExistence type="predicted"/>
<dbReference type="AlphaFoldDB" id="A0AA97PGV7"/>
<dbReference type="Proteomes" id="UP000011086">
    <property type="component" value="Unassembled WGS sequence"/>
</dbReference>
<dbReference type="EMBL" id="JH793116">
    <property type="protein sequence ID" value="ELQ34088.1"/>
    <property type="molecule type" value="Genomic_DNA"/>
</dbReference>
<reference evidence="1" key="1">
    <citation type="journal article" date="2012" name="PLoS Genet.">
        <title>Comparative analysis of the genomes of two field isolates of the rice blast fungus Magnaporthe oryzae.</title>
        <authorList>
            <person name="Xue M."/>
            <person name="Yang J."/>
            <person name="Li Z."/>
            <person name="Hu S."/>
            <person name="Yao N."/>
            <person name="Dean R.A."/>
            <person name="Zhao W."/>
            <person name="Shen M."/>
            <person name="Zhang H."/>
            <person name="Li C."/>
            <person name="Liu L."/>
            <person name="Cao L."/>
            <person name="Xu X."/>
            <person name="Xing Y."/>
            <person name="Hsiang T."/>
            <person name="Zhang Z."/>
            <person name="Xu J.R."/>
            <person name="Peng Y.L."/>
        </authorList>
    </citation>
    <scope>NUCLEOTIDE SEQUENCE</scope>
    <source>
        <strain evidence="1">Y34</strain>
    </source>
</reference>
<evidence type="ECO:0000313" key="1">
    <source>
        <dbReference type="EMBL" id="ELQ34088.1"/>
    </source>
</evidence>
<organism evidence="1">
    <name type="scientific">Pyricularia oryzae (strain Y34)</name>
    <name type="common">Rice blast fungus</name>
    <name type="synonym">Magnaporthe oryzae</name>
    <dbReference type="NCBI Taxonomy" id="1143189"/>
    <lineage>
        <taxon>Eukaryota</taxon>
        <taxon>Fungi</taxon>
        <taxon>Dikarya</taxon>
        <taxon>Ascomycota</taxon>
        <taxon>Pezizomycotina</taxon>
        <taxon>Sordariomycetes</taxon>
        <taxon>Sordariomycetidae</taxon>
        <taxon>Magnaporthales</taxon>
        <taxon>Pyriculariaceae</taxon>
        <taxon>Pyricularia</taxon>
    </lineage>
</organism>